<reference evidence="6 7" key="1">
    <citation type="submission" date="2016-03" db="EMBL/GenBank/DDBJ databases">
        <title>EvidentialGene: Evidence-directed Construction of Genes on Genomes.</title>
        <authorList>
            <person name="Gilbert D.G."/>
            <person name="Choi J.-H."/>
            <person name="Mockaitis K."/>
            <person name="Colbourne J."/>
            <person name="Pfrender M."/>
        </authorList>
    </citation>
    <scope>NUCLEOTIDE SEQUENCE [LARGE SCALE GENOMIC DNA]</scope>
    <source>
        <strain evidence="6 7">Xinb3</strain>
        <tissue evidence="6">Complete organism</tissue>
    </source>
</reference>
<evidence type="ECO:0000256" key="1">
    <source>
        <dbReference type="ARBA" id="ARBA00004123"/>
    </source>
</evidence>
<feature type="region of interest" description="Disordered" evidence="4">
    <location>
        <begin position="561"/>
        <end position="606"/>
    </location>
</feature>
<feature type="compositionally biased region" description="Basic residues" evidence="4">
    <location>
        <begin position="223"/>
        <end position="234"/>
    </location>
</feature>
<dbReference type="OrthoDB" id="552755at2759"/>
<feature type="compositionally biased region" description="Basic and acidic residues" evidence="4">
    <location>
        <begin position="595"/>
        <end position="606"/>
    </location>
</feature>
<keyword evidence="3" id="KW-0539">Nucleus</keyword>
<feature type="compositionally biased region" description="Basic and acidic residues" evidence="4">
    <location>
        <begin position="235"/>
        <end position="249"/>
    </location>
</feature>
<dbReference type="STRING" id="35525.A0A162P544"/>
<dbReference type="PANTHER" id="PTHR15410:SF2">
    <property type="entry name" value="HIRA-INTERACTING PROTEIN 3"/>
    <property type="match status" value="1"/>
</dbReference>
<feature type="compositionally biased region" description="Polar residues" evidence="4">
    <location>
        <begin position="191"/>
        <end position="203"/>
    </location>
</feature>
<feature type="compositionally biased region" description="Polar residues" evidence="4">
    <location>
        <begin position="314"/>
        <end position="335"/>
    </location>
</feature>
<evidence type="ECO:0000313" key="7">
    <source>
        <dbReference type="Proteomes" id="UP000076858"/>
    </source>
</evidence>
<protein>
    <recommendedName>
        <fullName evidence="5">Histone chaperone domain-containing protein</fullName>
    </recommendedName>
</protein>
<comment type="caution">
    <text evidence="6">The sequence shown here is derived from an EMBL/GenBank/DDBJ whole genome shotgun (WGS) entry which is preliminary data.</text>
</comment>
<organism evidence="6 7">
    <name type="scientific">Daphnia magna</name>
    <dbReference type="NCBI Taxonomy" id="35525"/>
    <lineage>
        <taxon>Eukaryota</taxon>
        <taxon>Metazoa</taxon>
        <taxon>Ecdysozoa</taxon>
        <taxon>Arthropoda</taxon>
        <taxon>Crustacea</taxon>
        <taxon>Branchiopoda</taxon>
        <taxon>Diplostraca</taxon>
        <taxon>Cladocera</taxon>
        <taxon>Anomopoda</taxon>
        <taxon>Daphniidae</taxon>
        <taxon>Daphnia</taxon>
    </lineage>
</organism>
<keyword evidence="7" id="KW-1185">Reference proteome</keyword>
<evidence type="ECO:0000256" key="4">
    <source>
        <dbReference type="SAM" id="MobiDB-lite"/>
    </source>
</evidence>
<feature type="compositionally biased region" description="Basic and acidic residues" evidence="4">
    <location>
        <begin position="336"/>
        <end position="356"/>
    </location>
</feature>
<evidence type="ECO:0000256" key="2">
    <source>
        <dbReference type="ARBA" id="ARBA00023186"/>
    </source>
</evidence>
<feature type="region of interest" description="Disordered" evidence="4">
    <location>
        <begin position="268"/>
        <end position="496"/>
    </location>
</feature>
<keyword evidence="2" id="KW-0143">Chaperone</keyword>
<feature type="region of interest" description="Disordered" evidence="4">
    <location>
        <begin position="1"/>
        <end position="29"/>
    </location>
</feature>
<sequence>MSDEIMEALDSGTSSESESDSIKSPLKDCETLSLSHQMVKIASPISNENSNSSSDLPLSLFVSKKRTQLAILSEDETESSTSNTTEKHHKEPSNVLVSMDENSSSSDIPLSKLASNKKLVVSKLEVPSSNVSVSADDNSCSSDVPLAKFVCSSIQHTNLEAKKAKDQLRKKVTVNKSKKNKSKLEVKLEDSNASPASGPTSLVEQEDSDSNSSFTQARETHKSNIKKNKLIKTKKVNEKNSLKRKRSEETGTAPTMLLNQKVSHQNRLPVKKNGSPATIMKNETVPVTIDSKSSPSMGKTKLGPASSKKKSSVQDDVTISPTKAKVNTNPLSSRSKPIDAKKTKVLDKNGILEKLDNSSNTSSSSEDSEVEDPSNVENNVISRSSSSSKSDEDPDSVLSSSIRKKKVLQKKANGTRKSGSSGSASDSDDPVSRKTSNSSTGKVEELPGCLSSGSSSSEESENVSPQKKKATQKDEKSSKKETTKEKKNPGDNPRIIRLQRYLKEAGIRVQNYKILWQNCKSDKARAQKLMELLHERGLKGKPSVSECRKLKKKFEREKEVSELNTSNIITSNGRSRRGVTSLFATRRSPSPASAKKQETSPKKSPEFKKIFGRLKNIVDSEDSD</sequence>
<accession>A0A162P544</accession>
<evidence type="ECO:0000259" key="5">
    <source>
        <dbReference type="SMART" id="SM01082"/>
    </source>
</evidence>
<evidence type="ECO:0000256" key="3">
    <source>
        <dbReference type="ARBA" id="ARBA00023242"/>
    </source>
</evidence>
<dbReference type="GO" id="GO:0005634">
    <property type="term" value="C:nucleus"/>
    <property type="evidence" value="ECO:0007669"/>
    <property type="project" value="UniProtKB-SubCell"/>
</dbReference>
<dbReference type="Proteomes" id="UP000076858">
    <property type="component" value="Unassembled WGS sequence"/>
</dbReference>
<feature type="compositionally biased region" description="Polar residues" evidence="4">
    <location>
        <begin position="562"/>
        <end position="573"/>
    </location>
</feature>
<gene>
    <name evidence="6" type="ORF">APZ42_015056</name>
</gene>
<dbReference type="SMART" id="SM01082">
    <property type="entry name" value="CHZ"/>
    <property type="match status" value="1"/>
</dbReference>
<feature type="domain" description="Histone chaperone" evidence="5">
    <location>
        <begin position="554"/>
        <end position="592"/>
    </location>
</feature>
<feature type="compositionally biased region" description="Low complexity" evidence="4">
    <location>
        <begin position="375"/>
        <end position="388"/>
    </location>
</feature>
<comment type="subcellular location">
    <subcellularLocation>
        <location evidence="1">Nucleus</location>
    </subcellularLocation>
</comment>
<dbReference type="AlphaFoldDB" id="A0A162P544"/>
<feature type="region of interest" description="Disordered" evidence="4">
    <location>
        <begin position="72"/>
        <end position="109"/>
    </location>
</feature>
<dbReference type="PANTHER" id="PTHR15410">
    <property type="entry name" value="HIRA-INTERACTING PROTEIN 3"/>
    <property type="match status" value="1"/>
</dbReference>
<feature type="region of interest" description="Disordered" evidence="4">
    <location>
        <begin position="173"/>
        <end position="256"/>
    </location>
</feature>
<dbReference type="EMBL" id="LRGB01000512">
    <property type="protein sequence ID" value="KZS18529.1"/>
    <property type="molecule type" value="Genomic_DNA"/>
</dbReference>
<name>A0A162P544_9CRUS</name>
<dbReference type="InterPro" id="IPR019098">
    <property type="entry name" value="Histone_chaperone_domain_CHZ"/>
</dbReference>
<dbReference type="InterPro" id="IPR037647">
    <property type="entry name" value="HIRIP3"/>
</dbReference>
<evidence type="ECO:0000313" key="6">
    <source>
        <dbReference type="EMBL" id="KZS18529.1"/>
    </source>
</evidence>
<feature type="compositionally biased region" description="Basic and acidic residues" evidence="4">
    <location>
        <begin position="471"/>
        <end position="489"/>
    </location>
</feature>
<proteinExistence type="predicted"/>